<accession>A0A3R7DDU7</accession>
<gene>
    <name evidence="1" type="ORF">CSKR_109607</name>
</gene>
<comment type="caution">
    <text evidence="1">The sequence shown here is derived from an EMBL/GenBank/DDBJ whole genome shotgun (WGS) entry which is preliminary data.</text>
</comment>
<evidence type="ECO:0000313" key="2">
    <source>
        <dbReference type="Proteomes" id="UP000286415"/>
    </source>
</evidence>
<reference evidence="1 2" key="1">
    <citation type="journal article" date="2018" name="Biotechnol. Adv.">
        <title>Improved genomic resources and new bioinformatic workflow for the carcinogenic parasite Clonorchis sinensis: Biotechnological implications.</title>
        <authorList>
            <person name="Wang D."/>
            <person name="Korhonen P.K."/>
            <person name="Gasser R.B."/>
            <person name="Young N.D."/>
        </authorList>
    </citation>
    <scope>NUCLEOTIDE SEQUENCE [LARGE SCALE GENOMIC DNA]</scope>
    <source>
        <strain evidence="1">Cs-k2</strain>
    </source>
</reference>
<protein>
    <submittedName>
        <fullName evidence="1">Uncharacterized protein</fullName>
    </submittedName>
</protein>
<dbReference type="EMBL" id="NIRI02000010">
    <property type="protein sequence ID" value="KAG5453835.1"/>
    <property type="molecule type" value="Genomic_DNA"/>
</dbReference>
<dbReference type="InParanoid" id="A0A3R7DDU7"/>
<dbReference type="Proteomes" id="UP000286415">
    <property type="component" value="Unassembled WGS sequence"/>
</dbReference>
<proteinExistence type="predicted"/>
<reference evidence="1 2" key="2">
    <citation type="journal article" date="2021" name="Genomics">
        <title>High-quality reference genome for Clonorchis sinensis.</title>
        <authorList>
            <person name="Young N.D."/>
            <person name="Stroehlein A.J."/>
            <person name="Kinkar L."/>
            <person name="Wang T."/>
            <person name="Sohn W.M."/>
            <person name="Chang B.C.H."/>
            <person name="Kaur P."/>
            <person name="Weisz D."/>
            <person name="Dudchenko O."/>
            <person name="Aiden E.L."/>
            <person name="Korhonen P.K."/>
            <person name="Gasser R.B."/>
        </authorList>
    </citation>
    <scope>NUCLEOTIDE SEQUENCE [LARGE SCALE GENOMIC DNA]</scope>
    <source>
        <strain evidence="1">Cs-k2</strain>
    </source>
</reference>
<organism evidence="1 2">
    <name type="scientific">Clonorchis sinensis</name>
    <name type="common">Chinese liver fluke</name>
    <dbReference type="NCBI Taxonomy" id="79923"/>
    <lineage>
        <taxon>Eukaryota</taxon>
        <taxon>Metazoa</taxon>
        <taxon>Spiralia</taxon>
        <taxon>Lophotrochozoa</taxon>
        <taxon>Platyhelminthes</taxon>
        <taxon>Trematoda</taxon>
        <taxon>Digenea</taxon>
        <taxon>Opisthorchiida</taxon>
        <taxon>Opisthorchiata</taxon>
        <taxon>Opisthorchiidae</taxon>
        <taxon>Clonorchis</taxon>
    </lineage>
</organism>
<name>A0A3R7DDU7_CLOSI</name>
<dbReference type="AlphaFoldDB" id="A0A3R7DDU7"/>
<keyword evidence="2" id="KW-1185">Reference proteome</keyword>
<evidence type="ECO:0000313" key="1">
    <source>
        <dbReference type="EMBL" id="KAG5453835.1"/>
    </source>
</evidence>
<sequence length="113" mass="12604">MSPKKDENGRGLSKVEAYLFNKIQTLSLRPNCGGEIAQWLERKSTDRKVRGSNPTSASRLFLSRLGQPGSIPALVLFWGGMVARHQKGVTAERYIGRNVRISKMQTENTICVI</sequence>
<dbReference type="OrthoDB" id="734129at2759"/>